<dbReference type="Proteomes" id="UP000003136">
    <property type="component" value="Unassembled WGS sequence"/>
</dbReference>
<evidence type="ECO:0000313" key="2">
    <source>
        <dbReference type="EMBL" id="EEC58805.1"/>
    </source>
</evidence>
<evidence type="ECO:0000259" key="1">
    <source>
        <dbReference type="Pfam" id="PF13524"/>
    </source>
</evidence>
<dbReference type="AlphaFoldDB" id="B7AN95"/>
<accession>B7AN95</accession>
<dbReference type="HOGENOM" id="CLU_033615_2_0_9"/>
<keyword evidence="3" id="KW-1185">Reference proteome</keyword>
<dbReference type="Pfam" id="PF13524">
    <property type="entry name" value="Glyco_trans_1_2"/>
    <property type="match status" value="1"/>
</dbReference>
<evidence type="ECO:0000313" key="3">
    <source>
        <dbReference type="Proteomes" id="UP000003136"/>
    </source>
</evidence>
<gene>
    <name evidence="2" type="ORF">BACPEC_00147</name>
</gene>
<sequence>MEINMKVLIYKWKVYNYPAITAAFESMGHRTKTIEYDTDSGESRQAVVEGFADEINDFTPDIVFTVNYFGELSDACQTCGIPYISWTCDSPLIAMYHESVFNDVNFIFIFDKVQYYYFKNAGVRHVYYLPLAADELMAARAENIDTTGFESEISFVGSLYEKNSYDRIEDRLTPYLKGYFDAAMNAQADIFGDNIFDRLLTPDILAQLSQLIDFKNSERSLSDMGLVFNTTFLGFKMAQRERIGCLSLLGMNHEVKLYTDSHLPIEGVHNMGSVEYHNDMPRVFCGSDINMNFTIRNIRSGIPLRVWDIMACGGFVLTNFQAELPAYFEDGVHMAWFGSIDDMRRKADYYLAHDDERRQIAEQGRRFVMQNHTYRNRIEVIFNILEKEGAIYEQ</sequence>
<dbReference type="eggNOG" id="COG4641">
    <property type="taxonomic scope" value="Bacteria"/>
</dbReference>
<organism evidence="2 3">
    <name type="scientific">[Bacteroides] pectinophilus ATCC 43243</name>
    <dbReference type="NCBI Taxonomy" id="483218"/>
    <lineage>
        <taxon>Bacteria</taxon>
        <taxon>Bacillati</taxon>
        <taxon>Bacillota</taxon>
        <taxon>Clostridia</taxon>
        <taxon>Eubacteriales</taxon>
    </lineage>
</organism>
<comment type="caution">
    <text evidence="2">The sequence shown here is derived from an EMBL/GenBank/DDBJ whole genome shotgun (WGS) entry which is preliminary data.</text>
</comment>
<feature type="domain" description="Spore protein YkvP/CgeB glycosyl transferase-like" evidence="1">
    <location>
        <begin position="267"/>
        <end position="381"/>
    </location>
</feature>
<dbReference type="STRING" id="483218.BACPEC_00147"/>
<name>B7AN95_9FIRM</name>
<dbReference type="SUPFAM" id="SSF53756">
    <property type="entry name" value="UDP-Glycosyltransferase/glycogen phosphorylase"/>
    <property type="match status" value="1"/>
</dbReference>
<dbReference type="EMBL" id="ABVQ01000031">
    <property type="protein sequence ID" value="EEC58805.1"/>
    <property type="molecule type" value="Genomic_DNA"/>
</dbReference>
<protein>
    <recommendedName>
        <fullName evidence="1">Spore protein YkvP/CgeB glycosyl transferase-like domain-containing protein</fullName>
    </recommendedName>
</protein>
<reference evidence="2 3" key="2">
    <citation type="submission" date="2008-11" db="EMBL/GenBank/DDBJ databases">
        <authorList>
            <person name="Fulton L."/>
            <person name="Clifton S."/>
            <person name="Fulton B."/>
            <person name="Xu J."/>
            <person name="Minx P."/>
            <person name="Pepin K.H."/>
            <person name="Johnson M."/>
            <person name="Bhonagiri V."/>
            <person name="Nash W.E."/>
            <person name="Mardis E.R."/>
            <person name="Wilson R.K."/>
        </authorList>
    </citation>
    <scope>NUCLEOTIDE SEQUENCE [LARGE SCALE GENOMIC DNA]</scope>
    <source>
        <strain evidence="2 3">ATCC 43243</strain>
    </source>
</reference>
<reference evidence="2 3" key="1">
    <citation type="submission" date="2008-11" db="EMBL/GenBank/DDBJ databases">
        <title>Draft genome sequence of Bacteroides pectinophilus (ATCC 43243).</title>
        <authorList>
            <person name="Sudarsanam P."/>
            <person name="Ley R."/>
            <person name="Guruge J."/>
            <person name="Turnbaugh P.J."/>
            <person name="Mahowald M."/>
            <person name="Liep D."/>
            <person name="Gordon J."/>
        </authorList>
    </citation>
    <scope>NUCLEOTIDE SEQUENCE [LARGE SCALE GENOMIC DNA]</scope>
    <source>
        <strain evidence="2 3">ATCC 43243</strain>
    </source>
</reference>
<dbReference type="InterPro" id="IPR055259">
    <property type="entry name" value="YkvP/CgeB_Glyco_trans-like"/>
</dbReference>
<proteinExistence type="predicted"/>
<dbReference type="Gene3D" id="3.40.50.2000">
    <property type="entry name" value="Glycogen Phosphorylase B"/>
    <property type="match status" value="1"/>
</dbReference>